<dbReference type="GO" id="GO:0030154">
    <property type="term" value="P:cell differentiation"/>
    <property type="evidence" value="ECO:0007669"/>
    <property type="project" value="TreeGrafter"/>
</dbReference>
<dbReference type="EMBL" id="JAUCMX010000026">
    <property type="protein sequence ID" value="KAK3509548.1"/>
    <property type="molecule type" value="Genomic_DNA"/>
</dbReference>
<accession>A0AAE0PWP3</accession>
<sequence length="167" mass="18851">MPFSKRIVEPQLLCRHTVPNDEGLLFEDLRSISNVALARSLRQLSDLARHACSIFQELEDDVVATSQRVRLLQGKIGQMQKTAAMLDPKLEAVLCDCLLESVTGSLESIPGDSWYKRKPPPLQVFLHLLPALTTDHNVICKYYCPRRLLSDNWSITIANRKGLRADP</sequence>
<dbReference type="PANTHER" id="PTHR23039">
    <property type="entry name" value="NANCE-HORAN SYNDROME PROTEIN"/>
    <property type="match status" value="1"/>
</dbReference>
<protein>
    <recommendedName>
        <fullName evidence="3">Nance-Horan syndrome protein</fullName>
    </recommendedName>
</protein>
<dbReference type="Gene3D" id="1.20.5.340">
    <property type="match status" value="1"/>
</dbReference>
<comment type="caution">
    <text evidence="1">The sequence shown here is derived from an EMBL/GenBank/DDBJ whole genome shotgun (WGS) entry which is preliminary data.</text>
</comment>
<evidence type="ECO:0008006" key="3">
    <source>
        <dbReference type="Google" id="ProtNLM"/>
    </source>
</evidence>
<dbReference type="PANTHER" id="PTHR23039:SF5">
    <property type="entry name" value="ACTIN REMODELING REGULATOR NHS"/>
    <property type="match status" value="1"/>
</dbReference>
<proteinExistence type="predicted"/>
<gene>
    <name evidence="1" type="ORF">QTP70_003087</name>
</gene>
<dbReference type="GO" id="GO:0002088">
    <property type="term" value="P:lens development in camera-type eye"/>
    <property type="evidence" value="ECO:0007669"/>
    <property type="project" value="TreeGrafter"/>
</dbReference>
<dbReference type="Proteomes" id="UP001274896">
    <property type="component" value="Unassembled WGS sequence"/>
</dbReference>
<dbReference type="AlphaFoldDB" id="A0AAE0PWP3"/>
<reference evidence="1" key="1">
    <citation type="submission" date="2023-06" db="EMBL/GenBank/DDBJ databases">
        <title>Male Hemibagrus guttatus genome.</title>
        <authorList>
            <person name="Bian C."/>
        </authorList>
    </citation>
    <scope>NUCLEOTIDE SEQUENCE</scope>
    <source>
        <strain evidence="1">Male_cb2023</strain>
        <tissue evidence="1">Muscle</tissue>
    </source>
</reference>
<evidence type="ECO:0000313" key="2">
    <source>
        <dbReference type="Proteomes" id="UP001274896"/>
    </source>
</evidence>
<name>A0AAE0PWP3_9TELE</name>
<organism evidence="1 2">
    <name type="scientific">Hemibagrus guttatus</name>
    <dbReference type="NCBI Taxonomy" id="175788"/>
    <lineage>
        <taxon>Eukaryota</taxon>
        <taxon>Metazoa</taxon>
        <taxon>Chordata</taxon>
        <taxon>Craniata</taxon>
        <taxon>Vertebrata</taxon>
        <taxon>Euteleostomi</taxon>
        <taxon>Actinopterygii</taxon>
        <taxon>Neopterygii</taxon>
        <taxon>Teleostei</taxon>
        <taxon>Ostariophysi</taxon>
        <taxon>Siluriformes</taxon>
        <taxon>Bagridae</taxon>
        <taxon>Hemibagrus</taxon>
    </lineage>
</organism>
<evidence type="ECO:0000313" key="1">
    <source>
        <dbReference type="EMBL" id="KAK3509548.1"/>
    </source>
</evidence>
<keyword evidence="2" id="KW-1185">Reference proteome</keyword>